<evidence type="ECO:0000256" key="1">
    <source>
        <dbReference type="SAM" id="MobiDB-lite"/>
    </source>
</evidence>
<dbReference type="PANTHER" id="PTHR31205:SF69">
    <property type="entry name" value="ACTIN CROSS-LINKING PROTEIN (DUF569)"/>
    <property type="match status" value="1"/>
</dbReference>
<protein>
    <submittedName>
        <fullName evidence="5">Uncharacterized protein LOC111024648</fullName>
    </submittedName>
</protein>
<evidence type="ECO:0000313" key="5">
    <source>
        <dbReference type="RefSeq" id="XP_022158079.1"/>
    </source>
</evidence>
<feature type="domain" description="DUF569" evidence="2">
    <location>
        <begin position="1"/>
        <end position="33"/>
    </location>
</feature>
<feature type="domain" description="DUF569" evidence="3">
    <location>
        <begin position="98"/>
        <end position="173"/>
    </location>
</feature>
<organism evidence="4 5">
    <name type="scientific">Momordica charantia</name>
    <name type="common">Bitter gourd</name>
    <name type="synonym">Balsam pear</name>
    <dbReference type="NCBI Taxonomy" id="3673"/>
    <lineage>
        <taxon>Eukaryota</taxon>
        <taxon>Viridiplantae</taxon>
        <taxon>Streptophyta</taxon>
        <taxon>Embryophyta</taxon>
        <taxon>Tracheophyta</taxon>
        <taxon>Spermatophyta</taxon>
        <taxon>Magnoliopsida</taxon>
        <taxon>eudicotyledons</taxon>
        <taxon>Gunneridae</taxon>
        <taxon>Pentapetalae</taxon>
        <taxon>rosids</taxon>
        <taxon>fabids</taxon>
        <taxon>Cucurbitales</taxon>
        <taxon>Cucurbitaceae</taxon>
        <taxon>Momordiceae</taxon>
        <taxon>Momordica</taxon>
    </lineage>
</organism>
<dbReference type="InterPro" id="IPR054726">
    <property type="entry name" value="Ubiq_DUF569-assoc"/>
</dbReference>
<feature type="non-terminal residue" evidence="5">
    <location>
        <position position="1"/>
    </location>
</feature>
<keyword evidence="4" id="KW-1185">Reference proteome</keyword>
<evidence type="ECO:0000313" key="4">
    <source>
        <dbReference type="Proteomes" id="UP000504603"/>
    </source>
</evidence>
<proteinExistence type="predicted"/>
<feature type="region of interest" description="Disordered" evidence="1">
    <location>
        <begin position="46"/>
        <end position="98"/>
    </location>
</feature>
<dbReference type="OrthoDB" id="1732286at2759"/>
<reference evidence="5" key="1">
    <citation type="submission" date="2025-08" db="UniProtKB">
        <authorList>
            <consortium name="RefSeq"/>
        </authorList>
    </citation>
    <scope>IDENTIFICATION</scope>
</reference>
<evidence type="ECO:0000259" key="3">
    <source>
        <dbReference type="Pfam" id="PF22932"/>
    </source>
</evidence>
<accession>A0A6J1DYC5</accession>
<dbReference type="RefSeq" id="XP_022158079.1">
    <property type="nucleotide sequence ID" value="XM_022302387.1"/>
</dbReference>
<feature type="compositionally biased region" description="Polar residues" evidence="1">
    <location>
        <begin position="62"/>
        <end position="90"/>
    </location>
</feature>
<evidence type="ECO:0000259" key="2">
    <source>
        <dbReference type="Pfam" id="PF04601"/>
    </source>
</evidence>
<dbReference type="AlphaFoldDB" id="A0A6J1DYC5"/>
<dbReference type="InterPro" id="IPR007679">
    <property type="entry name" value="DUF569"/>
</dbReference>
<dbReference type="GeneID" id="111024648"/>
<dbReference type="PANTHER" id="PTHR31205">
    <property type="entry name" value="ACTIN CROSS-LINKING PROTEIN (DUF569)"/>
    <property type="match status" value="1"/>
</dbReference>
<dbReference type="Pfam" id="PF04601">
    <property type="entry name" value="DUF569"/>
    <property type="match status" value="1"/>
</dbReference>
<dbReference type="Pfam" id="PF22932">
    <property type="entry name" value="Ubiq_DUF_assoc"/>
    <property type="match status" value="1"/>
</dbReference>
<dbReference type="KEGG" id="mcha:111024648"/>
<sequence length="190" mass="20937">GNFLRGNGGVPPWRNSVTHDVPHRTVTQDWILWDVDVIEIEVQSPVHKPLSRPDPDPESPLELNSNSTLSPVSSESARPSIAESNDSAALNSPPKPEGRRIWYQVADDEGEDEASERLSLTFQGMGVEELTRKLEEETGIEGLVVCTRNPLNGKPYPIRLQLPPNNATLNVVLVLKSSKLGSEFEKQGLI</sequence>
<dbReference type="Proteomes" id="UP000504603">
    <property type="component" value="Unplaced"/>
</dbReference>
<name>A0A6J1DYC5_MOMCH</name>
<gene>
    <name evidence="5" type="primary">LOC111024648</name>
</gene>